<dbReference type="InterPro" id="IPR036291">
    <property type="entry name" value="NAD(P)-bd_dom_sf"/>
</dbReference>
<evidence type="ECO:0000256" key="6">
    <source>
        <dbReference type="HAMAP-Rule" id="MF_00487"/>
    </source>
</evidence>
<dbReference type="SUPFAM" id="SSF56327">
    <property type="entry name" value="LDH C-terminal domain-like"/>
    <property type="match status" value="1"/>
</dbReference>
<reference evidence="12 13" key="1">
    <citation type="journal article" date="2015" name="Microbiome">
        <title>Genomic resolution of linkages in carbon, nitrogen, and sulfur cycling among widespread estuary sediment bacteria.</title>
        <authorList>
            <person name="Baker B.J."/>
            <person name="Lazar C.S."/>
            <person name="Teske A.P."/>
            <person name="Dick G.J."/>
        </authorList>
    </citation>
    <scope>NUCLEOTIDE SEQUENCE [LARGE SCALE GENOMIC DNA]</scope>
    <source>
        <strain evidence="12">DG_54_3</strain>
    </source>
</reference>
<feature type="binding site" evidence="6 9">
    <location>
        <position position="33"/>
    </location>
    <ligand>
        <name>NAD(+)</name>
        <dbReference type="ChEBI" id="CHEBI:57540"/>
    </ligand>
</feature>
<evidence type="ECO:0000256" key="1">
    <source>
        <dbReference type="ARBA" id="ARBA00006054"/>
    </source>
</evidence>
<evidence type="ECO:0000256" key="3">
    <source>
        <dbReference type="ARBA" id="ARBA00023002"/>
    </source>
</evidence>
<dbReference type="InterPro" id="IPR001236">
    <property type="entry name" value="Lactate/malate_DH_N"/>
</dbReference>
<dbReference type="GO" id="GO:0030060">
    <property type="term" value="F:L-malate dehydrogenase (NAD+) activity"/>
    <property type="evidence" value="ECO:0007669"/>
    <property type="project" value="UniProtKB-UniRule"/>
</dbReference>
<dbReference type="HAMAP" id="MF_00487">
    <property type="entry name" value="Malate_dehydrog_3"/>
    <property type="match status" value="1"/>
</dbReference>
<name>A0A0S7Y4D3_UNCSA</name>
<evidence type="ECO:0000313" key="12">
    <source>
        <dbReference type="EMBL" id="KPJ69542.1"/>
    </source>
</evidence>
<evidence type="ECO:0000313" key="13">
    <source>
        <dbReference type="Proteomes" id="UP000051861"/>
    </source>
</evidence>
<dbReference type="NCBIfam" id="TIGR01763">
    <property type="entry name" value="MalateDH_bact"/>
    <property type="match status" value="1"/>
</dbReference>
<evidence type="ECO:0000256" key="9">
    <source>
        <dbReference type="PIRSR" id="PIRSR000102-3"/>
    </source>
</evidence>
<proteinExistence type="inferred from homology"/>
<sequence length="309" mass="33194">MKPKISVVGAGNVGAEVARRIAEKDLGDVILVDVLEGIPQGKALDIFQSGSILGFTSQIKGTNDYSGIKDSQIVVVTAGLARKPGMSRDDLLAKNAEIVKTVVEKIKNLSKDSIILMVTNPLDSMAYLAWKVSGFETKRVLGMAPLLDAARMATFIAMELKVPVTEVKATVLGTHGDLMVPVPSQTTVSGKPITKLLSKGIIDQIIERTRNGGAEIVSFLKTGSAYYAPSAAVAHMVESMLKDKQEVIPSSVFARGEYGLKDLYIGLPAKLGKNGVEKIIEIELSEEEKQALNRSAEVIRENNRKCAKS</sequence>
<dbReference type="EC" id="1.1.1.37" evidence="6"/>
<feature type="binding site" evidence="6 8">
    <location>
        <position position="120"/>
    </location>
    <ligand>
        <name>substrate</name>
    </ligand>
</feature>
<dbReference type="InterPro" id="IPR015955">
    <property type="entry name" value="Lactate_DH/Glyco_Ohase_4_C"/>
</dbReference>
<protein>
    <recommendedName>
        <fullName evidence="6">Malate dehydrogenase</fullName>
        <ecNumber evidence="6">1.1.1.37</ecNumber>
    </recommendedName>
</protein>
<dbReference type="Gene3D" id="3.40.50.720">
    <property type="entry name" value="NAD(P)-binding Rossmann-like Domain"/>
    <property type="match status" value="1"/>
</dbReference>
<comment type="catalytic activity">
    <reaction evidence="5">
        <text>(S)-lactate + NAD(+) = pyruvate + NADH + H(+)</text>
        <dbReference type="Rhea" id="RHEA:23444"/>
        <dbReference type="ChEBI" id="CHEBI:15361"/>
        <dbReference type="ChEBI" id="CHEBI:15378"/>
        <dbReference type="ChEBI" id="CHEBI:16651"/>
        <dbReference type="ChEBI" id="CHEBI:57540"/>
        <dbReference type="ChEBI" id="CHEBI:57945"/>
        <dbReference type="EC" id="1.1.1.27"/>
    </reaction>
</comment>
<dbReference type="PIRSF" id="PIRSF000102">
    <property type="entry name" value="Lac_mal_DH"/>
    <property type="match status" value="1"/>
</dbReference>
<evidence type="ECO:0000259" key="11">
    <source>
        <dbReference type="Pfam" id="PF02866"/>
    </source>
</evidence>
<feature type="binding site" evidence="6 8">
    <location>
        <position position="88"/>
    </location>
    <ligand>
        <name>substrate</name>
    </ligand>
</feature>
<feature type="domain" description="Lactate/malate dehydrogenase N-terminal" evidence="10">
    <location>
        <begin position="4"/>
        <end position="142"/>
    </location>
</feature>
<comment type="function">
    <text evidence="6">Catalyzes the reversible oxidation of malate to oxaloacetate.</text>
</comment>
<dbReference type="InterPro" id="IPR001557">
    <property type="entry name" value="L-lactate/malate_DH"/>
</dbReference>
<dbReference type="AlphaFoldDB" id="A0A0S7Y4D3"/>
<evidence type="ECO:0000256" key="7">
    <source>
        <dbReference type="PIRSR" id="PIRSR000102-1"/>
    </source>
</evidence>
<comment type="catalytic activity">
    <reaction evidence="6">
        <text>(S)-malate + NAD(+) = oxaloacetate + NADH + H(+)</text>
        <dbReference type="Rhea" id="RHEA:21432"/>
        <dbReference type="ChEBI" id="CHEBI:15378"/>
        <dbReference type="ChEBI" id="CHEBI:15589"/>
        <dbReference type="ChEBI" id="CHEBI:16452"/>
        <dbReference type="ChEBI" id="CHEBI:57540"/>
        <dbReference type="ChEBI" id="CHEBI:57945"/>
        <dbReference type="EC" id="1.1.1.37"/>
    </reaction>
</comment>
<feature type="binding site" evidence="6 9">
    <location>
        <begin position="118"/>
        <end position="120"/>
    </location>
    <ligand>
        <name>NAD(+)</name>
        <dbReference type="ChEBI" id="CHEBI:57540"/>
    </ligand>
</feature>
<dbReference type="GO" id="GO:0006089">
    <property type="term" value="P:lactate metabolic process"/>
    <property type="evidence" value="ECO:0007669"/>
    <property type="project" value="TreeGrafter"/>
</dbReference>
<dbReference type="PATRIC" id="fig|1703775.3.peg.678"/>
<feature type="active site" description="Proton acceptor" evidence="6 7">
    <location>
        <position position="175"/>
    </location>
</feature>
<dbReference type="FunFam" id="3.40.50.720:FF:000018">
    <property type="entry name" value="Malate dehydrogenase"/>
    <property type="match status" value="1"/>
</dbReference>
<keyword evidence="2 6" id="KW-0816">Tricarboxylic acid cycle</keyword>
<comment type="similarity">
    <text evidence="6">Belongs to the LDH/MDH superfamily. MDH type 3 family.</text>
</comment>
<dbReference type="SUPFAM" id="SSF51735">
    <property type="entry name" value="NAD(P)-binding Rossmann-fold domains"/>
    <property type="match status" value="1"/>
</dbReference>
<evidence type="ECO:0000256" key="4">
    <source>
        <dbReference type="ARBA" id="ARBA00023027"/>
    </source>
</evidence>
<comment type="caution">
    <text evidence="12">The sequence shown here is derived from an EMBL/GenBank/DDBJ whole genome shotgun (WGS) entry which is preliminary data.</text>
</comment>
<dbReference type="Proteomes" id="UP000051861">
    <property type="component" value="Unassembled WGS sequence"/>
</dbReference>
<dbReference type="GO" id="GO:0004459">
    <property type="term" value="F:L-lactate dehydrogenase (NAD+) activity"/>
    <property type="evidence" value="ECO:0007669"/>
    <property type="project" value="UniProtKB-EC"/>
</dbReference>
<dbReference type="PANTHER" id="PTHR43128:SF16">
    <property type="entry name" value="L-LACTATE DEHYDROGENASE"/>
    <property type="match status" value="1"/>
</dbReference>
<dbReference type="FunFam" id="3.90.110.10:FF:000004">
    <property type="entry name" value="Malate dehydrogenase"/>
    <property type="match status" value="1"/>
</dbReference>
<dbReference type="NCBIfam" id="NF004863">
    <property type="entry name" value="PRK06223.1"/>
    <property type="match status" value="1"/>
</dbReference>
<accession>A0A0S7Y4D3</accession>
<dbReference type="PANTHER" id="PTHR43128">
    <property type="entry name" value="L-2-HYDROXYCARBOXYLATE DEHYDROGENASE (NAD(P)(+))"/>
    <property type="match status" value="1"/>
</dbReference>
<feature type="domain" description="Lactate/malate dehydrogenase C-terminal" evidence="11">
    <location>
        <begin position="147"/>
        <end position="305"/>
    </location>
</feature>
<dbReference type="CDD" id="cd01339">
    <property type="entry name" value="LDH-like_MDH"/>
    <property type="match status" value="1"/>
</dbReference>
<feature type="binding site" evidence="6 8">
    <location>
        <position position="82"/>
    </location>
    <ligand>
        <name>substrate</name>
    </ligand>
</feature>
<feature type="binding site" evidence="6 9">
    <location>
        <begin position="9"/>
        <end position="14"/>
    </location>
    <ligand>
        <name>NAD(+)</name>
        <dbReference type="ChEBI" id="CHEBI:57540"/>
    </ligand>
</feature>
<evidence type="ECO:0000256" key="2">
    <source>
        <dbReference type="ARBA" id="ARBA00022532"/>
    </source>
</evidence>
<dbReference type="InterPro" id="IPR022383">
    <property type="entry name" value="Lactate/malate_DH_C"/>
</dbReference>
<dbReference type="Gene3D" id="3.90.110.10">
    <property type="entry name" value="Lactate dehydrogenase/glycoside hydrolase, family 4, C-terminal"/>
    <property type="match status" value="1"/>
</dbReference>
<comment type="similarity">
    <text evidence="1">Belongs to the LDH/MDH superfamily. LDH family.</text>
</comment>
<gene>
    <name evidence="6" type="primary">mdh</name>
    <name evidence="12" type="ORF">AMJ44_03525</name>
</gene>
<organism evidence="12 13">
    <name type="scientific">candidate division WOR-1 bacterium DG_54_3</name>
    <dbReference type="NCBI Taxonomy" id="1703775"/>
    <lineage>
        <taxon>Bacteria</taxon>
        <taxon>Bacillati</taxon>
        <taxon>Saganbacteria</taxon>
    </lineage>
</organism>
<dbReference type="Pfam" id="PF02866">
    <property type="entry name" value="Ldh_1_C"/>
    <property type="match status" value="1"/>
</dbReference>
<feature type="binding site" evidence="6 9">
    <location>
        <position position="95"/>
    </location>
    <ligand>
        <name>NAD(+)</name>
        <dbReference type="ChEBI" id="CHEBI:57540"/>
    </ligand>
</feature>
<keyword evidence="3 6" id="KW-0560">Oxidoreductase</keyword>
<dbReference type="Pfam" id="PF00056">
    <property type="entry name" value="Ldh_1_N"/>
    <property type="match status" value="1"/>
</dbReference>
<dbReference type="InterPro" id="IPR011275">
    <property type="entry name" value="Malate_DH_type3"/>
</dbReference>
<dbReference type="GO" id="GO:0006099">
    <property type="term" value="P:tricarboxylic acid cycle"/>
    <property type="evidence" value="ECO:0007669"/>
    <property type="project" value="UniProtKB-UniRule"/>
</dbReference>
<keyword evidence="4 6" id="KW-0520">NAD</keyword>
<evidence type="ECO:0000256" key="5">
    <source>
        <dbReference type="ARBA" id="ARBA00049258"/>
    </source>
</evidence>
<dbReference type="PRINTS" id="PR00086">
    <property type="entry name" value="LLDHDRGNASE"/>
</dbReference>
<feature type="binding site" evidence="6 8">
    <location>
        <position position="151"/>
    </location>
    <ligand>
        <name>substrate</name>
    </ligand>
</feature>
<evidence type="ECO:0000259" key="10">
    <source>
        <dbReference type="Pfam" id="PF00056"/>
    </source>
</evidence>
<dbReference type="EMBL" id="LIZX01000022">
    <property type="protein sequence ID" value="KPJ69542.1"/>
    <property type="molecule type" value="Genomic_DNA"/>
</dbReference>
<evidence type="ECO:0000256" key="8">
    <source>
        <dbReference type="PIRSR" id="PIRSR000102-2"/>
    </source>
</evidence>